<evidence type="ECO:0000256" key="1">
    <source>
        <dbReference type="SAM" id="Phobius"/>
    </source>
</evidence>
<name>A0AAN8K9G8_PATCE</name>
<dbReference type="EMBL" id="JAZGQO010000002">
    <property type="protein sequence ID" value="KAK6192781.1"/>
    <property type="molecule type" value="Genomic_DNA"/>
</dbReference>
<keyword evidence="1" id="KW-1133">Transmembrane helix</keyword>
<protein>
    <submittedName>
        <fullName evidence="2">Uncharacterized protein</fullName>
    </submittedName>
</protein>
<dbReference type="AlphaFoldDB" id="A0AAN8K9G8"/>
<proteinExistence type="predicted"/>
<sequence>MYRFTNFISFYITSCNNIRPGNTVTPLKMMKLIVVAVVCLVASSMAVPMGGLGMYGAGLGMYGGLGMMGAGYGMGMYNPLMGAGMYGMGYPMMAASMYNPIYSMYPGMMGGLGMAGMYPGMMGGLGAMYGMGMGQQNTMTPVDPNNTI</sequence>
<dbReference type="Proteomes" id="UP001347796">
    <property type="component" value="Unassembled WGS sequence"/>
</dbReference>
<feature type="transmembrane region" description="Helical" evidence="1">
    <location>
        <begin position="32"/>
        <end position="56"/>
    </location>
</feature>
<comment type="caution">
    <text evidence="2">The sequence shown here is derived from an EMBL/GenBank/DDBJ whole genome shotgun (WGS) entry which is preliminary data.</text>
</comment>
<feature type="transmembrane region" description="Helical" evidence="1">
    <location>
        <begin position="110"/>
        <end position="131"/>
    </location>
</feature>
<keyword evidence="1" id="KW-0812">Transmembrane</keyword>
<reference evidence="2 3" key="1">
    <citation type="submission" date="2024-01" db="EMBL/GenBank/DDBJ databases">
        <title>The genome of the rayed Mediterranean limpet Patella caerulea (Linnaeus, 1758).</title>
        <authorList>
            <person name="Anh-Thu Weber A."/>
            <person name="Halstead-Nussloch G."/>
        </authorList>
    </citation>
    <scope>NUCLEOTIDE SEQUENCE [LARGE SCALE GENOMIC DNA]</scope>
    <source>
        <strain evidence="2">AATW-2023a</strain>
        <tissue evidence="2">Whole specimen</tissue>
    </source>
</reference>
<keyword evidence="1" id="KW-0472">Membrane</keyword>
<gene>
    <name evidence="2" type="ORF">SNE40_004196</name>
</gene>
<evidence type="ECO:0000313" key="3">
    <source>
        <dbReference type="Proteomes" id="UP001347796"/>
    </source>
</evidence>
<evidence type="ECO:0000313" key="2">
    <source>
        <dbReference type="EMBL" id="KAK6192781.1"/>
    </source>
</evidence>
<accession>A0AAN8K9G8</accession>
<organism evidence="2 3">
    <name type="scientific">Patella caerulea</name>
    <name type="common">Rayed Mediterranean limpet</name>
    <dbReference type="NCBI Taxonomy" id="87958"/>
    <lineage>
        <taxon>Eukaryota</taxon>
        <taxon>Metazoa</taxon>
        <taxon>Spiralia</taxon>
        <taxon>Lophotrochozoa</taxon>
        <taxon>Mollusca</taxon>
        <taxon>Gastropoda</taxon>
        <taxon>Patellogastropoda</taxon>
        <taxon>Patelloidea</taxon>
        <taxon>Patellidae</taxon>
        <taxon>Patella</taxon>
    </lineage>
</organism>
<keyword evidence="3" id="KW-1185">Reference proteome</keyword>